<dbReference type="Proteomes" id="UP001320691">
    <property type="component" value="Unassembled WGS sequence"/>
</dbReference>
<dbReference type="AlphaFoldDB" id="A0AAW5PKQ9"/>
<name>A0AAW5PKQ9_9GAMM</name>
<dbReference type="PROSITE" id="PS50853">
    <property type="entry name" value="FN3"/>
    <property type="match status" value="1"/>
</dbReference>
<dbReference type="RefSeq" id="WP_259261374.1">
    <property type="nucleotide sequence ID" value="NZ_JANUEK010000006.1"/>
</dbReference>
<organism evidence="2 3">
    <name type="scientific">Stenotrophomonas rhizophila</name>
    <dbReference type="NCBI Taxonomy" id="216778"/>
    <lineage>
        <taxon>Bacteria</taxon>
        <taxon>Pseudomonadati</taxon>
        <taxon>Pseudomonadota</taxon>
        <taxon>Gammaproteobacteria</taxon>
        <taxon>Lysobacterales</taxon>
        <taxon>Lysobacteraceae</taxon>
        <taxon>Stenotrophomonas</taxon>
    </lineage>
</organism>
<dbReference type="Gene3D" id="2.60.40.10">
    <property type="entry name" value="Immunoglobulins"/>
    <property type="match status" value="3"/>
</dbReference>
<proteinExistence type="predicted"/>
<dbReference type="EMBL" id="JANUEK010000006">
    <property type="protein sequence ID" value="MCS4280734.1"/>
    <property type="molecule type" value="Genomic_DNA"/>
</dbReference>
<dbReference type="CDD" id="cd00063">
    <property type="entry name" value="FN3"/>
    <property type="match status" value="1"/>
</dbReference>
<evidence type="ECO:0000259" key="1">
    <source>
        <dbReference type="PROSITE" id="PS50853"/>
    </source>
</evidence>
<gene>
    <name evidence="2" type="ORF">M2412_002728</name>
</gene>
<evidence type="ECO:0000313" key="2">
    <source>
        <dbReference type="EMBL" id="MCS4280734.1"/>
    </source>
</evidence>
<dbReference type="InterPro" id="IPR036116">
    <property type="entry name" value="FN3_sf"/>
</dbReference>
<dbReference type="InterPro" id="IPR013783">
    <property type="entry name" value="Ig-like_fold"/>
</dbReference>
<reference evidence="2" key="1">
    <citation type="submission" date="2022-08" db="EMBL/GenBank/DDBJ databases">
        <title>Genomic analyses of the natural microbiome of Caenorhabditis elegans.</title>
        <authorList>
            <person name="Samuel B."/>
        </authorList>
    </citation>
    <scope>NUCLEOTIDE SEQUENCE</scope>
    <source>
        <strain evidence="2">BIGb0277</strain>
    </source>
</reference>
<feature type="domain" description="Fibronectin type-III" evidence="1">
    <location>
        <begin position="251"/>
        <end position="341"/>
    </location>
</feature>
<evidence type="ECO:0000313" key="3">
    <source>
        <dbReference type="Proteomes" id="UP001320691"/>
    </source>
</evidence>
<sequence length="461" mass="48153">MAKYAIIAIGLETYRYDGHGRRVLANNLSTGRVLSMYGNDGVLRRQHNERTGKTQEYISLNGSLVAEVSVAVTLAAPALTVPSYSQSGTYAVSWTGSTNATRYELESNLAGGAWSAAYNGTGRTYSASAQGAGVWSYRVRGCQGTTCGAWSPLATISVAVVPDAAPTITVPVTGLNGSFRVSWSMVAAATSYQLEESVGDAGWTQVYAGGALGANIEGRAAGSIRYRVSACNATGCSAASSIGTVTVIHPPVVTPALSLPGTSTTGSYTLSWTAVATASTYGVEQRFNGGIWTEVQNASATSQNYSGKPYGTYEYRVRACNAAGCAAYSGTATVAVILVPASAPVITVPAGSASGGYTVSWSAIGGAVEYRLEEQINGGGWTQIHNEGRNAAGLWRSGQRYLWLPCKGLQSCWVQRLLRDEVDHGVGAPAECTCGVCAGNVDHRGVHGVLECGYRRRLLRS</sequence>
<comment type="caution">
    <text evidence="2">The sequence shown here is derived from an EMBL/GenBank/DDBJ whole genome shotgun (WGS) entry which is preliminary data.</text>
</comment>
<accession>A0AAW5PKQ9</accession>
<dbReference type="InterPro" id="IPR003961">
    <property type="entry name" value="FN3_dom"/>
</dbReference>
<protein>
    <recommendedName>
        <fullName evidence="1">Fibronectin type-III domain-containing protein</fullName>
    </recommendedName>
</protein>
<dbReference type="SUPFAM" id="SSF49265">
    <property type="entry name" value="Fibronectin type III"/>
    <property type="match status" value="2"/>
</dbReference>